<sequence length="330" mass="38079">MTNHAATLKNNTDFFYDNERFTTDERPWLGTLPEFTGKDFRFVVLGDRCGIALPGIFEKALELTKQLNPNFVLSVGDLIEGYWSQEEEAHAEWEQMESLLQEMELPFFFTVGNHDYGNELMVKVWRARRGFEYYAFRYANHLFLVANSEETLKTMSAQDEEGFRGIAKLAQANPEKAVDIVRSAYRNLEDDSEFNHTANPNLLRADLSEEQLSFFEKVLEENKDVHWTFLTIHTPAWRGDSPQFKQLENLLSTRKHTIFAGHLHQLELHEKEGGNRIQMGRTGSIPHGEGKHDLNHIMLVSAKEGHEPSFTVIDLDGVYAIEHFRKNSNN</sequence>
<reference evidence="2" key="1">
    <citation type="submission" date="2022-08" db="EMBL/GenBank/DDBJ databases">
        <title>Draft genome sequence of Lysinibacillus sp. strain KH24.</title>
        <authorList>
            <person name="Kanbe H."/>
            <person name="Itoh H."/>
        </authorList>
    </citation>
    <scope>NUCLEOTIDE SEQUENCE</scope>
    <source>
        <strain evidence="2">KH24</strain>
    </source>
</reference>
<comment type="caution">
    <text evidence="2">The sequence shown here is derived from an EMBL/GenBank/DDBJ whole genome shotgun (WGS) entry which is preliminary data.</text>
</comment>
<evidence type="ECO:0000259" key="1">
    <source>
        <dbReference type="Pfam" id="PF00149"/>
    </source>
</evidence>
<dbReference type="InterPro" id="IPR029052">
    <property type="entry name" value="Metallo-depent_PP-like"/>
</dbReference>
<accession>A0ABQ5NH38</accession>
<dbReference type="InterPro" id="IPR051918">
    <property type="entry name" value="STPP_CPPED1"/>
</dbReference>
<dbReference type="RefSeq" id="WP_264987366.1">
    <property type="nucleotide sequence ID" value="NZ_BRZA01000001.1"/>
</dbReference>
<dbReference type="SUPFAM" id="SSF56300">
    <property type="entry name" value="Metallo-dependent phosphatases"/>
    <property type="match status" value="1"/>
</dbReference>
<name>A0ABQ5NH38_9BACI</name>
<dbReference type="PANTHER" id="PTHR43143">
    <property type="entry name" value="METALLOPHOSPHOESTERASE, CALCINEURIN SUPERFAMILY"/>
    <property type="match status" value="1"/>
</dbReference>
<dbReference type="PANTHER" id="PTHR43143:SF1">
    <property type="entry name" value="SERINE_THREONINE-PROTEIN PHOSPHATASE CPPED1"/>
    <property type="match status" value="1"/>
</dbReference>
<dbReference type="Pfam" id="PF00149">
    <property type="entry name" value="Metallophos"/>
    <property type="match status" value="1"/>
</dbReference>
<keyword evidence="3" id="KW-1185">Reference proteome</keyword>
<evidence type="ECO:0000313" key="3">
    <source>
        <dbReference type="Proteomes" id="UP001065593"/>
    </source>
</evidence>
<dbReference type="Proteomes" id="UP001065593">
    <property type="component" value="Unassembled WGS sequence"/>
</dbReference>
<proteinExistence type="predicted"/>
<protein>
    <recommendedName>
        <fullName evidence="1">Calcineurin-like phosphoesterase domain-containing protein</fullName>
    </recommendedName>
</protein>
<evidence type="ECO:0000313" key="2">
    <source>
        <dbReference type="EMBL" id="GLC87647.1"/>
    </source>
</evidence>
<dbReference type="EMBL" id="BRZA01000001">
    <property type="protein sequence ID" value="GLC87647.1"/>
    <property type="molecule type" value="Genomic_DNA"/>
</dbReference>
<gene>
    <name evidence="2" type="ORF">LYSBPC_07740</name>
</gene>
<dbReference type="Gene3D" id="3.60.21.10">
    <property type="match status" value="1"/>
</dbReference>
<feature type="domain" description="Calcineurin-like phosphoesterase" evidence="1">
    <location>
        <begin position="41"/>
        <end position="265"/>
    </location>
</feature>
<organism evidence="2 3">
    <name type="scientific">Lysinibacillus piscis</name>
    <dbReference type="NCBI Taxonomy" id="2518931"/>
    <lineage>
        <taxon>Bacteria</taxon>
        <taxon>Bacillati</taxon>
        <taxon>Bacillota</taxon>
        <taxon>Bacilli</taxon>
        <taxon>Bacillales</taxon>
        <taxon>Bacillaceae</taxon>
        <taxon>Lysinibacillus</taxon>
    </lineage>
</organism>
<dbReference type="InterPro" id="IPR004843">
    <property type="entry name" value="Calcineurin-like_PHP"/>
</dbReference>